<comment type="caution">
    <text evidence="2">The sequence shown here is derived from an EMBL/GenBank/DDBJ whole genome shotgun (WGS) entry which is preliminary data.</text>
</comment>
<keyword evidence="3" id="KW-1185">Reference proteome</keyword>
<keyword evidence="1" id="KW-1133">Transmembrane helix</keyword>
<proteinExistence type="predicted"/>
<sequence>MLLVAAIVFVFDGIVIYHELGNAHGFASEGDDAMLWFECVILAVIVLSMVAVAWRGIRTEIAYRRTSKLYDDAVRLREEIIREVERGRK</sequence>
<name>A0A365QVM1_9BURK</name>
<gene>
    <name evidence="2" type="ORF">DPV79_16040</name>
</gene>
<organism evidence="2 3">
    <name type="scientific">Burkholderia reimsis</name>
    <dbReference type="NCBI Taxonomy" id="2234132"/>
    <lineage>
        <taxon>Bacteria</taxon>
        <taxon>Pseudomonadati</taxon>
        <taxon>Pseudomonadota</taxon>
        <taxon>Betaproteobacteria</taxon>
        <taxon>Burkholderiales</taxon>
        <taxon>Burkholderiaceae</taxon>
        <taxon>Burkholderia</taxon>
    </lineage>
</organism>
<dbReference type="Proteomes" id="UP000252458">
    <property type="component" value="Unassembled WGS sequence"/>
</dbReference>
<reference evidence="2 3" key="1">
    <citation type="submission" date="2018-06" db="EMBL/GenBank/DDBJ databases">
        <title>Draft genome sequence of Burkholderia reimsis strain BE51 isolated from a French agricultural soil.</title>
        <authorList>
            <person name="Esmaeel Q."/>
        </authorList>
    </citation>
    <scope>NUCLEOTIDE SEQUENCE [LARGE SCALE GENOMIC DNA]</scope>
    <source>
        <strain evidence="2 3">BE51</strain>
    </source>
</reference>
<protein>
    <submittedName>
        <fullName evidence="2">Uncharacterized protein</fullName>
    </submittedName>
</protein>
<evidence type="ECO:0000256" key="1">
    <source>
        <dbReference type="SAM" id="Phobius"/>
    </source>
</evidence>
<dbReference type="EMBL" id="QMFZ01000012">
    <property type="protein sequence ID" value="RBB38890.1"/>
    <property type="molecule type" value="Genomic_DNA"/>
</dbReference>
<feature type="transmembrane region" description="Helical" evidence="1">
    <location>
        <begin position="33"/>
        <end position="54"/>
    </location>
</feature>
<accession>A0A365QVM1</accession>
<dbReference type="AlphaFoldDB" id="A0A365QVM1"/>
<keyword evidence="1" id="KW-0472">Membrane</keyword>
<evidence type="ECO:0000313" key="2">
    <source>
        <dbReference type="EMBL" id="RBB38890.1"/>
    </source>
</evidence>
<keyword evidence="1" id="KW-0812">Transmembrane</keyword>
<evidence type="ECO:0000313" key="3">
    <source>
        <dbReference type="Proteomes" id="UP000252458"/>
    </source>
</evidence>